<keyword evidence="2" id="KW-1185">Reference proteome</keyword>
<dbReference type="AlphaFoldDB" id="K0Q5U4"/>
<comment type="caution">
    <text evidence="1">The sequence shown here is derived from an EMBL/GenBank/DDBJ whole genome shotgun (WGS) entry which is preliminary data.</text>
</comment>
<protein>
    <submittedName>
        <fullName evidence="1">Uncharacterized protein</fullName>
    </submittedName>
</protein>
<dbReference type="Proteomes" id="UP000009319">
    <property type="component" value="Unassembled WGS sequence"/>
</dbReference>
<dbReference type="EMBL" id="CANI01000088">
    <property type="protein sequence ID" value="CCM80312.1"/>
    <property type="molecule type" value="Genomic_DNA"/>
</dbReference>
<evidence type="ECO:0000313" key="2">
    <source>
        <dbReference type="Proteomes" id="UP000009319"/>
    </source>
</evidence>
<evidence type="ECO:0000313" key="1">
    <source>
        <dbReference type="EMBL" id="CCM80312.1"/>
    </source>
</evidence>
<name>K0Q5U4_9HYPH</name>
<sequence length="114" mass="12378">MHGRGDVHHLAIFCDGAASDGDAGFLEPGNDPLVGKHIIERFWGNHRLYVMADSFGGVRVGRDRDCELTNSRFKRASKSLSDLSGTTQASTANLFVSPQAKYRKSNGKIGISAR</sequence>
<dbReference type="HOGENOM" id="CLU_2119141_0_0_5"/>
<gene>
    <name evidence="1" type="ORF">BN77_p250038</name>
</gene>
<organism evidence="1 2">
    <name type="scientific">Rhizobium mesoamericanum STM3625</name>
    <dbReference type="NCBI Taxonomy" id="1211777"/>
    <lineage>
        <taxon>Bacteria</taxon>
        <taxon>Pseudomonadati</taxon>
        <taxon>Pseudomonadota</taxon>
        <taxon>Alphaproteobacteria</taxon>
        <taxon>Hyphomicrobiales</taxon>
        <taxon>Rhizobiaceae</taxon>
        <taxon>Rhizobium/Agrobacterium group</taxon>
        <taxon>Rhizobium</taxon>
    </lineage>
</organism>
<proteinExistence type="predicted"/>
<dbReference type="STRING" id="1211777.BN77_p250038"/>
<accession>K0Q5U4</accession>
<reference evidence="1 2" key="1">
    <citation type="journal article" date="2013" name="Genome Announc.">
        <title>Draft Genome Sequence of Rhizobium mesoamericanum STM3625, a Nitrogen-Fixing Symbiont of Mimosa pudica Isolated in French Guiana (South America).</title>
        <authorList>
            <person name="Moulin L."/>
            <person name="Mornico D."/>
            <person name="Melkonian R."/>
            <person name="Klonowska A."/>
        </authorList>
    </citation>
    <scope>NUCLEOTIDE SEQUENCE [LARGE SCALE GENOMIC DNA]</scope>
    <source>
        <strain evidence="1 2">STM3625</strain>
    </source>
</reference>